<dbReference type="PROSITE" id="PS50889">
    <property type="entry name" value="S4"/>
    <property type="match status" value="1"/>
</dbReference>
<dbReference type="InterPro" id="IPR002942">
    <property type="entry name" value="S4_RNA-bd"/>
</dbReference>
<dbReference type="InterPro" id="IPR050188">
    <property type="entry name" value="RluA_PseudoU_synthase"/>
</dbReference>
<name>A0A1N7BAI1_9BACT</name>
<keyword evidence="2 5" id="KW-0413">Isomerase</keyword>
<comment type="similarity">
    <text evidence="1 5">Belongs to the pseudouridine synthase RluA family.</text>
</comment>
<dbReference type="Pfam" id="PF01479">
    <property type="entry name" value="S4"/>
    <property type="match status" value="1"/>
</dbReference>
<sequence length="361" mass="41322">MFYTSAFFLFIPKASTVIDFEEEEQDSIEDSDELYEHHRIVVDKGQALLRIDKFLMDRLPNVTRNKLQGAIRSESVQVNQKPVKVSYKVKPLDVITITLATPPRDTEIIPEDIPINIMYEDEELLIINKEPGMVVHPGFNNWSGTLVNALTYHLQQLPTTRNGEGRPGLVHRIDKDTSGLLVIAKTEYSMAFLAKQFFKHTIERTYYALVWGVPKQDEGTIVGHVGRSAKDRRVMTVYPNGEFGKHAVTHYKVLQKYKYVSLVQCNLETGRTHQIRAHMKYLGHPLFSDATYGGDKILQGMPTGSYKTFVENAFKLMPRQALHAKSLGFIHPTTKEFIQFNSELPDDFQAALEKWSLYENQ</sequence>
<feature type="domain" description="RNA-binding S4" evidence="6">
    <location>
        <begin position="49"/>
        <end position="114"/>
    </location>
</feature>
<dbReference type="PANTHER" id="PTHR21600">
    <property type="entry name" value="MITOCHONDRIAL RNA PSEUDOURIDINE SYNTHASE"/>
    <property type="match status" value="1"/>
</dbReference>
<accession>A0A1N7BAI1</accession>
<dbReference type="EMBL" id="FTNM01000007">
    <property type="protein sequence ID" value="SIR48308.1"/>
    <property type="molecule type" value="Genomic_DNA"/>
</dbReference>
<dbReference type="InterPro" id="IPR020103">
    <property type="entry name" value="PsdUridine_synth_cat_dom_sf"/>
</dbReference>
<reference evidence="8" key="1">
    <citation type="submission" date="2017-01" db="EMBL/GenBank/DDBJ databases">
        <authorList>
            <person name="Varghese N."/>
            <person name="Submissions S."/>
        </authorList>
    </citation>
    <scope>NUCLEOTIDE SEQUENCE [LARGE SCALE GENOMIC DNA]</scope>
    <source>
        <strain evidence="8">DM9</strain>
    </source>
</reference>
<dbReference type="SUPFAM" id="SSF55174">
    <property type="entry name" value="Alpha-L RNA-binding motif"/>
    <property type="match status" value="1"/>
</dbReference>
<dbReference type="EC" id="5.4.99.-" evidence="5"/>
<dbReference type="InterPro" id="IPR036986">
    <property type="entry name" value="S4_RNA-bd_sf"/>
</dbReference>
<dbReference type="GO" id="GO:0000455">
    <property type="term" value="P:enzyme-directed rRNA pseudouridine synthesis"/>
    <property type="evidence" value="ECO:0007669"/>
    <property type="project" value="UniProtKB-ARBA"/>
</dbReference>
<evidence type="ECO:0000256" key="3">
    <source>
        <dbReference type="PIRSR" id="PIRSR606225-1"/>
    </source>
</evidence>
<evidence type="ECO:0000256" key="4">
    <source>
        <dbReference type="PROSITE-ProRule" id="PRU00182"/>
    </source>
</evidence>
<dbReference type="GO" id="GO:0003723">
    <property type="term" value="F:RNA binding"/>
    <property type="evidence" value="ECO:0007669"/>
    <property type="project" value="UniProtKB-KW"/>
</dbReference>
<dbReference type="AlphaFoldDB" id="A0A1N7BAI1"/>
<dbReference type="Pfam" id="PF00849">
    <property type="entry name" value="PseudoU_synth_2"/>
    <property type="match status" value="1"/>
</dbReference>
<dbReference type="InterPro" id="IPR006145">
    <property type="entry name" value="PsdUridine_synth_RsuA/RluA"/>
</dbReference>
<evidence type="ECO:0000313" key="7">
    <source>
        <dbReference type="EMBL" id="SIR48308.1"/>
    </source>
</evidence>
<dbReference type="Gene3D" id="3.30.2350.10">
    <property type="entry name" value="Pseudouridine synthase"/>
    <property type="match status" value="1"/>
</dbReference>
<comment type="function">
    <text evidence="5">Responsible for synthesis of pseudouridine from uracil.</text>
</comment>
<evidence type="ECO:0000256" key="2">
    <source>
        <dbReference type="ARBA" id="ARBA00023235"/>
    </source>
</evidence>
<feature type="active site" evidence="3">
    <location>
        <position position="174"/>
    </location>
</feature>
<dbReference type="InterPro" id="IPR006224">
    <property type="entry name" value="PsdUridine_synth_RluA-like_CS"/>
</dbReference>
<keyword evidence="8" id="KW-1185">Reference proteome</keyword>
<dbReference type="SMART" id="SM00363">
    <property type="entry name" value="S4"/>
    <property type="match status" value="1"/>
</dbReference>
<dbReference type="PANTHER" id="PTHR21600:SF44">
    <property type="entry name" value="RIBOSOMAL LARGE SUBUNIT PSEUDOURIDINE SYNTHASE D"/>
    <property type="match status" value="1"/>
</dbReference>
<dbReference type="STRING" id="1077936.SAMN05421545_3849"/>
<comment type="catalytic activity">
    <reaction evidence="5">
        <text>a uridine in RNA = a pseudouridine in RNA</text>
        <dbReference type="Rhea" id="RHEA:48348"/>
        <dbReference type="Rhea" id="RHEA-COMP:12068"/>
        <dbReference type="Rhea" id="RHEA-COMP:12069"/>
        <dbReference type="ChEBI" id="CHEBI:65314"/>
        <dbReference type="ChEBI" id="CHEBI:65315"/>
    </reaction>
</comment>
<gene>
    <name evidence="7" type="ORF">SAMN05421545_3849</name>
</gene>
<dbReference type="InterPro" id="IPR006225">
    <property type="entry name" value="PsdUridine_synth_RluC/D"/>
</dbReference>
<dbReference type="Gene3D" id="3.10.290.10">
    <property type="entry name" value="RNA-binding S4 domain"/>
    <property type="match status" value="1"/>
</dbReference>
<proteinExistence type="inferred from homology"/>
<dbReference type="CDD" id="cd02869">
    <property type="entry name" value="PseudoU_synth_RluA_like"/>
    <property type="match status" value="1"/>
</dbReference>
<dbReference type="NCBIfam" id="TIGR00005">
    <property type="entry name" value="rluA_subfam"/>
    <property type="match status" value="1"/>
</dbReference>
<dbReference type="SUPFAM" id="SSF55120">
    <property type="entry name" value="Pseudouridine synthase"/>
    <property type="match status" value="1"/>
</dbReference>
<evidence type="ECO:0000313" key="8">
    <source>
        <dbReference type="Proteomes" id="UP000185924"/>
    </source>
</evidence>
<dbReference type="Proteomes" id="UP000185924">
    <property type="component" value="Unassembled WGS sequence"/>
</dbReference>
<dbReference type="PROSITE" id="PS01129">
    <property type="entry name" value="PSI_RLU"/>
    <property type="match status" value="1"/>
</dbReference>
<evidence type="ECO:0000256" key="1">
    <source>
        <dbReference type="ARBA" id="ARBA00010876"/>
    </source>
</evidence>
<dbReference type="RefSeq" id="WP_007657233.1">
    <property type="nucleotide sequence ID" value="NZ_FTNM01000007.1"/>
</dbReference>
<keyword evidence="4" id="KW-0694">RNA-binding</keyword>
<organism evidence="7 8">
    <name type="scientific">Pontibacter lucknowensis</name>
    <dbReference type="NCBI Taxonomy" id="1077936"/>
    <lineage>
        <taxon>Bacteria</taxon>
        <taxon>Pseudomonadati</taxon>
        <taxon>Bacteroidota</taxon>
        <taxon>Cytophagia</taxon>
        <taxon>Cytophagales</taxon>
        <taxon>Hymenobacteraceae</taxon>
        <taxon>Pontibacter</taxon>
    </lineage>
</organism>
<dbReference type="CDD" id="cd00165">
    <property type="entry name" value="S4"/>
    <property type="match status" value="1"/>
</dbReference>
<dbReference type="OrthoDB" id="9807829at2"/>
<dbReference type="GO" id="GO:0120159">
    <property type="term" value="F:rRNA pseudouridine synthase activity"/>
    <property type="evidence" value="ECO:0007669"/>
    <property type="project" value="UniProtKB-ARBA"/>
</dbReference>
<evidence type="ECO:0000256" key="5">
    <source>
        <dbReference type="RuleBase" id="RU362028"/>
    </source>
</evidence>
<evidence type="ECO:0000259" key="6">
    <source>
        <dbReference type="SMART" id="SM00363"/>
    </source>
</evidence>
<protein>
    <recommendedName>
        <fullName evidence="5">Pseudouridine synthase</fullName>
        <ecNumber evidence="5">5.4.99.-</ecNumber>
    </recommendedName>
</protein>